<dbReference type="EMBL" id="QGKM01000121">
    <property type="protein sequence ID" value="PWQ92105.1"/>
    <property type="molecule type" value="Genomic_DNA"/>
</dbReference>
<organism evidence="2 3">
    <name type="scientific">Leucothrix pacifica</name>
    <dbReference type="NCBI Taxonomy" id="1247513"/>
    <lineage>
        <taxon>Bacteria</taxon>
        <taxon>Pseudomonadati</taxon>
        <taxon>Pseudomonadota</taxon>
        <taxon>Gammaproteobacteria</taxon>
        <taxon>Thiotrichales</taxon>
        <taxon>Thiotrichaceae</taxon>
        <taxon>Leucothrix</taxon>
    </lineage>
</organism>
<dbReference type="RefSeq" id="WP_109839969.1">
    <property type="nucleotide sequence ID" value="NZ_QGKM01000121.1"/>
</dbReference>
<comment type="caution">
    <text evidence="2">The sequence shown here is derived from an EMBL/GenBank/DDBJ whole genome shotgun (WGS) entry which is preliminary data.</text>
</comment>
<dbReference type="AlphaFoldDB" id="A0A317C0C8"/>
<dbReference type="OrthoDB" id="8440774at2"/>
<feature type="domain" description="HipA-like kinase" evidence="1">
    <location>
        <begin position="5"/>
        <end position="243"/>
    </location>
</feature>
<proteinExistence type="predicted"/>
<protein>
    <recommendedName>
        <fullName evidence="1">HipA-like kinase domain-containing protein</fullName>
    </recommendedName>
</protein>
<name>A0A317C0C8_9GAMM</name>
<keyword evidence="3" id="KW-1185">Reference proteome</keyword>
<reference evidence="2 3" key="1">
    <citation type="submission" date="2018-05" db="EMBL/GenBank/DDBJ databases">
        <title>Leucothrix arctica sp. nov., isolated from Arctic seawater.</title>
        <authorList>
            <person name="Choi A."/>
            <person name="Baek K."/>
        </authorList>
    </citation>
    <scope>NUCLEOTIDE SEQUENCE [LARGE SCALE GENOMIC DNA]</scope>
    <source>
        <strain evidence="2 3">JCM 18388</strain>
    </source>
</reference>
<evidence type="ECO:0000259" key="1">
    <source>
        <dbReference type="Pfam" id="PF20613"/>
    </source>
</evidence>
<sequence length="244" mass="27873">MTVTIEEVIRRSDQGMTEPFICRGDDKQTYFVKGIATTRRSQLSEWIAGNLGLALGLPIAPFEIVEIPEELIISGSSLKLSDLGSGYAFGSQLKADAIELTVSNISDVPAAIQQDVLVFDWWVKNKDRMLTQQGGNPNLLWQPESKELVVIDQNQAFDSDFDETNFADLHVFSRQWSSIFGDLLKPQQYNERFEAALADWDKICDAIPEEWFYIDPEMTIPVDFELDLIYQLLKQYETDDFWTL</sequence>
<dbReference type="InterPro" id="IPR046748">
    <property type="entry name" value="HipA_2"/>
</dbReference>
<gene>
    <name evidence="2" type="ORF">DKW60_22885</name>
</gene>
<evidence type="ECO:0000313" key="2">
    <source>
        <dbReference type="EMBL" id="PWQ92105.1"/>
    </source>
</evidence>
<evidence type="ECO:0000313" key="3">
    <source>
        <dbReference type="Proteomes" id="UP000245539"/>
    </source>
</evidence>
<accession>A0A317C0C8</accession>
<dbReference type="Proteomes" id="UP000245539">
    <property type="component" value="Unassembled WGS sequence"/>
</dbReference>
<dbReference type="Pfam" id="PF20613">
    <property type="entry name" value="HipA_2"/>
    <property type="match status" value="1"/>
</dbReference>